<reference evidence="1 2" key="1">
    <citation type="journal article" date="2019" name="Sci. Rep.">
        <title>Orb-weaving spider Araneus ventricosus genome elucidates the spidroin gene catalogue.</title>
        <authorList>
            <person name="Kono N."/>
            <person name="Nakamura H."/>
            <person name="Ohtoshi R."/>
            <person name="Moran D.A.P."/>
            <person name="Shinohara A."/>
            <person name="Yoshida Y."/>
            <person name="Fujiwara M."/>
            <person name="Mori M."/>
            <person name="Tomita M."/>
            <person name="Arakawa K."/>
        </authorList>
    </citation>
    <scope>NUCLEOTIDE SEQUENCE [LARGE SCALE GENOMIC DNA]</scope>
</reference>
<keyword evidence="2" id="KW-1185">Reference proteome</keyword>
<protein>
    <submittedName>
        <fullName evidence="1">Uncharacterized protein</fullName>
    </submittedName>
</protein>
<proteinExistence type="predicted"/>
<evidence type="ECO:0000313" key="2">
    <source>
        <dbReference type="Proteomes" id="UP000499080"/>
    </source>
</evidence>
<evidence type="ECO:0000313" key="1">
    <source>
        <dbReference type="EMBL" id="GBM49483.1"/>
    </source>
</evidence>
<sequence>MHGKWLPREPSLLLRRSFGRRVLWNVTLKSKRQYPVDLIIKEIVSLAKSRELEVDSIDIDEHSQQLTTEELMQLHCVSQQEIIEESLTKEEEVTAKQQSLAQ</sequence>
<dbReference type="EMBL" id="BGPR01001258">
    <property type="protein sequence ID" value="GBM49483.1"/>
    <property type="molecule type" value="Genomic_DNA"/>
</dbReference>
<accession>A0A4Y2G7D2</accession>
<name>A0A4Y2G7D2_ARAVE</name>
<dbReference type="OrthoDB" id="7422307at2759"/>
<dbReference type="Proteomes" id="UP000499080">
    <property type="component" value="Unassembled WGS sequence"/>
</dbReference>
<organism evidence="1 2">
    <name type="scientific">Araneus ventricosus</name>
    <name type="common">Orbweaver spider</name>
    <name type="synonym">Epeira ventricosa</name>
    <dbReference type="NCBI Taxonomy" id="182803"/>
    <lineage>
        <taxon>Eukaryota</taxon>
        <taxon>Metazoa</taxon>
        <taxon>Ecdysozoa</taxon>
        <taxon>Arthropoda</taxon>
        <taxon>Chelicerata</taxon>
        <taxon>Arachnida</taxon>
        <taxon>Araneae</taxon>
        <taxon>Araneomorphae</taxon>
        <taxon>Entelegynae</taxon>
        <taxon>Araneoidea</taxon>
        <taxon>Araneidae</taxon>
        <taxon>Araneus</taxon>
    </lineage>
</organism>
<dbReference type="AlphaFoldDB" id="A0A4Y2G7D2"/>
<gene>
    <name evidence="1" type="ORF">AVEN_142619_1</name>
</gene>
<comment type="caution">
    <text evidence="1">The sequence shown here is derived from an EMBL/GenBank/DDBJ whole genome shotgun (WGS) entry which is preliminary data.</text>
</comment>